<comment type="caution">
    <text evidence="1">The sequence shown here is derived from an EMBL/GenBank/DDBJ whole genome shotgun (WGS) entry which is preliminary data.</text>
</comment>
<sequence>MGSVADRDLVSSDIAVVGLSCRFPGGASNSAKFWELLHQRKSAYTEVPKTRYNANAFHHPTDKLNTLSCTGGHFLEEDVSAFDAPFFNITAQEAKAMDPTARMLLEVTYEAIENAGIPVDSLVGSDTSCYVGCFTRDFHEMLMRDTETSPMYAGTGTGFSLLSNRISWFYDFRGPSMTLDTACSSSLVGLHLACQGLRSGESKVAIVSGANLILSPDLAIFLSNLHMLSKEGLSRSFADGTTGYGRGEGIATVILKPVADALRDGDHIRAVIRSTGVNQDGHTTGITLPNSDAQADLIRSTYKSAGLNFVHTGYFEAHGTGTAVGDPLELGVVARTLGEVQQQGQKMLVGSVKSNIGHLEGAAGLAGVIKCILMLESATILPNIHFDKPNRRIPFDDWKISVPTSVMPWPSHKLQRASVNSFGYGGTNAHAILDSATEYQSSFGLGNKVSTSQLAHETQKRQRLFIVSARDEAALDRMRKRFSDHLETLTRQTDGKHLANESAYLDQLSFTLSERRTQFDWKAYAVASTIAELQDQLATSAAIQGARSSTTARVAFVFTGQGAQWARMGLELLQFSVFRTCILQAERHLTDVLGCDWSVLEELQRSAKESKIQLAEISQPVCTILQVALVDLLASWGIKPSGVVGHSSGEIAAAYSYGALSQEDAWTIAYWRGKLCSELTTQAPGLKGSMMAVGLSREASQAYITTTTSGKIVVACVNSPSSVTISGDETAIDELNEKLKADSVFCRKLKVENAYHSHHMQRIAERYLEKLSSIRAKRPSSAESMTFASSVTGQIAQHSDLGPEYWVRNLVSPVLFSDAVQTMFTNSTQRRRRARAVETPFNVMLELGPHAALKGPLRQILEAKEIKNVSYASVIMRGEDAAKTAVGSAGALYTYGALVSILAVNDIRTKLKPLVDLPPYPWNHSLQYWSESRLSKNYRFRQHGRHDLLGSLALGYNELEPKWRHFLRVKDNPWIRDHVVHSTILYPAAGILAMPLEAMRQIADKNKIIEKLQLKDVHITKAIVVPDNEVSTEIFLQLRRQRLGATDYSGWWEFTVFTRAEDQQPEENGFGLVTIQYRSDVVDPWTAQMDQKGQMLKQEYLDMQETCTRQINPVDFYETTKQAGLDYGSSFQGLADITTGRNRARCTITIPDTQSTMPGSIESEHLIHPTTLDIIFHSLFAALGEDGELNFETAAVPVSFESLTITGDLPSGAGSQFHGFCTARRPRPREILADICYSDAAWTEPKVQIKGIRCRELPGSNSSKSISYKAPLGSLLWKPDIHLSTKASLEKYLSQVRLESTPIGDVCAILDLAAHKNPNLTILQIGGGSGMTNSILSVLAKDPQDTARYSKLLVADTSADNLRDYDTAYQAWESSVASTVLQEDTRLQQQKLEPASFDVIITTAGFGKKDLTELFEDMSGMLEDGGLALVLTSGNDASNAVWKETASTSGLLPLGVFCGKGPEALFALLKPYPSEVSDSTSTVYIIQPPNQADEVSDLTQAVVQNLSSKSIKSEVLSWPPESSDLIGKPIISLLELQDPMLASISSDDFERLKDIVLRSSSLLWVAKGNHPTTGAAMGYLRVLKNENPNLNLRYLRLEERSGYELADLADKISSVAVDSNIDREFAEINGLININRWMPDSGMNKGLLDDGSTVPEEMVLSESQSALELVNGTEYYFTAESELNEGLSPDHVEIETKAISLSAGDTRTSVKEFSGVVRAIGKHCHRLHVGDRVYSYDLRPHLTAYKIAESRCHRIPENKSFEDAATWSLTFATAYQSLARVANLRPGKTVLVQDASTGSGQAAIQVALACKAIVFATVRSELESDMVEKCGHIPKERILNDSDSDLTGTISRLTNGRGFDVILNSSREGEELQQLWHSTAAFGHLINTRAIDSLSRAALDILPFQKGCSFSVVDLNLFVRNDPSGMVDILDSFSRFLNQNSIKGIEPLDVFTASKVTDAWKHVQKQSNRENAILTFDQQSSVPIHPSAARLLMLQHDASYVLTGGLGGLGRSLARLLVDHGARHLIFISRSGLKSPQAAALVEELKELGCAAHIFACDISNEAGMRDIISQCANELPPIRGVIQSAAVLNDSIYDNMTHELWQRAVAPKIQGSWLLHELLPKDMDFFVMLSSIAGVVGNRSQANYAAGNTFQDTLAKYRRDQGLPAVAVDLGLMLGIGFIAERGGFTNLRQSEAVGLNEGEFHAIMKAAMVGSCGRAVTPAQLVTGLPTGGILHRQGLDAPFYYDDPRFSFLRKMGLAQAVKETGGGEDASSSGPSLTTQLGQCKSLNEASGVVTTALSGLLAKALQTSADNIDSSKPLHSYGVDSLMAVEIRTWIMQQIKAEITLFDVLSGTSILLLAGKVAKSSKLVPSGLE</sequence>
<protein>
    <submittedName>
        <fullName evidence="1">Uncharacterized protein</fullName>
    </submittedName>
</protein>
<keyword evidence="2" id="KW-1185">Reference proteome</keyword>
<gene>
    <name evidence="1" type="ORF">H2198_006693</name>
</gene>
<dbReference type="Proteomes" id="UP001172386">
    <property type="component" value="Unassembled WGS sequence"/>
</dbReference>
<accession>A0ACC3A257</accession>
<dbReference type="EMBL" id="JAPDRQ010000127">
    <property type="protein sequence ID" value="KAJ9654233.1"/>
    <property type="molecule type" value="Genomic_DNA"/>
</dbReference>
<organism evidence="1 2">
    <name type="scientific">Neophaeococcomyces mojaviensis</name>
    <dbReference type="NCBI Taxonomy" id="3383035"/>
    <lineage>
        <taxon>Eukaryota</taxon>
        <taxon>Fungi</taxon>
        <taxon>Dikarya</taxon>
        <taxon>Ascomycota</taxon>
        <taxon>Pezizomycotina</taxon>
        <taxon>Eurotiomycetes</taxon>
        <taxon>Chaetothyriomycetidae</taxon>
        <taxon>Chaetothyriales</taxon>
        <taxon>Chaetothyriales incertae sedis</taxon>
        <taxon>Neophaeococcomyces</taxon>
    </lineage>
</organism>
<evidence type="ECO:0000313" key="2">
    <source>
        <dbReference type="Proteomes" id="UP001172386"/>
    </source>
</evidence>
<evidence type="ECO:0000313" key="1">
    <source>
        <dbReference type="EMBL" id="KAJ9654233.1"/>
    </source>
</evidence>
<name>A0ACC3A257_9EURO</name>
<proteinExistence type="predicted"/>
<reference evidence="1" key="1">
    <citation type="submission" date="2022-10" db="EMBL/GenBank/DDBJ databases">
        <title>Culturing micro-colonial fungi from biological soil crusts in the Mojave desert and describing Neophaeococcomyces mojavensis, and introducing the new genera and species Taxawa tesnikishii.</title>
        <authorList>
            <person name="Kurbessoian T."/>
            <person name="Stajich J.E."/>
        </authorList>
    </citation>
    <scope>NUCLEOTIDE SEQUENCE</scope>
    <source>
        <strain evidence="1">JES_112</strain>
    </source>
</reference>